<accession>U5D1R4</accession>
<evidence type="ECO:0000313" key="2">
    <source>
        <dbReference type="Proteomes" id="UP000017836"/>
    </source>
</evidence>
<keyword evidence="2" id="KW-1185">Reference proteome</keyword>
<dbReference type="Gramene" id="ERN16175">
    <property type="protein sequence ID" value="ERN16175"/>
    <property type="gene ID" value="AMTR_s00030p00233100"/>
</dbReference>
<organism evidence="1 2">
    <name type="scientific">Amborella trichopoda</name>
    <dbReference type="NCBI Taxonomy" id="13333"/>
    <lineage>
        <taxon>Eukaryota</taxon>
        <taxon>Viridiplantae</taxon>
        <taxon>Streptophyta</taxon>
        <taxon>Embryophyta</taxon>
        <taxon>Tracheophyta</taxon>
        <taxon>Spermatophyta</taxon>
        <taxon>Magnoliopsida</taxon>
        <taxon>Amborellales</taxon>
        <taxon>Amborellaceae</taxon>
        <taxon>Amborella</taxon>
    </lineage>
</organism>
<dbReference type="AlphaFoldDB" id="U5D1R4"/>
<dbReference type="EMBL" id="KI392485">
    <property type="protein sequence ID" value="ERN16175.1"/>
    <property type="molecule type" value="Genomic_DNA"/>
</dbReference>
<gene>
    <name evidence="1" type="ORF">AMTR_s00030p00233100</name>
</gene>
<evidence type="ECO:0000313" key="1">
    <source>
        <dbReference type="EMBL" id="ERN16175.1"/>
    </source>
</evidence>
<reference evidence="2" key="1">
    <citation type="journal article" date="2013" name="Science">
        <title>The Amborella genome and the evolution of flowering plants.</title>
        <authorList>
            <consortium name="Amborella Genome Project"/>
        </authorList>
    </citation>
    <scope>NUCLEOTIDE SEQUENCE [LARGE SCALE GENOMIC DNA]</scope>
</reference>
<dbReference type="Proteomes" id="UP000017836">
    <property type="component" value="Unassembled WGS sequence"/>
</dbReference>
<protein>
    <submittedName>
        <fullName evidence="1">Uncharacterized protein</fullName>
    </submittedName>
</protein>
<dbReference type="HOGENOM" id="CLU_1930360_0_0_1"/>
<name>U5D1R4_AMBTC</name>
<sequence length="131" mass="14672">MSRSTAGAWCYIARALWLQRLYCRSELSKRIFSLSEHVLRLPKRCGQSTAGAHIVTVGACIRTAGMQSSIAGELWLQRIHYQGGLVEHAVVLSERVIRMSERCGSDKVLPDRILGLLECLFTVGNWRENAV</sequence>
<proteinExistence type="predicted"/>